<name>A0A0F9IVN7_9ZZZZ</name>
<accession>A0A0F9IVN7</accession>
<dbReference type="AlphaFoldDB" id="A0A0F9IVN7"/>
<organism evidence="1">
    <name type="scientific">marine sediment metagenome</name>
    <dbReference type="NCBI Taxonomy" id="412755"/>
    <lineage>
        <taxon>unclassified sequences</taxon>
        <taxon>metagenomes</taxon>
        <taxon>ecological metagenomes</taxon>
    </lineage>
</organism>
<comment type="caution">
    <text evidence="1">The sequence shown here is derived from an EMBL/GenBank/DDBJ whole genome shotgun (WGS) entry which is preliminary data.</text>
</comment>
<reference evidence="1" key="1">
    <citation type="journal article" date="2015" name="Nature">
        <title>Complex archaea that bridge the gap between prokaryotes and eukaryotes.</title>
        <authorList>
            <person name="Spang A."/>
            <person name="Saw J.H."/>
            <person name="Jorgensen S.L."/>
            <person name="Zaremba-Niedzwiedzka K."/>
            <person name="Martijn J."/>
            <person name="Lind A.E."/>
            <person name="van Eijk R."/>
            <person name="Schleper C."/>
            <person name="Guy L."/>
            <person name="Ettema T.J."/>
        </authorList>
    </citation>
    <scope>NUCLEOTIDE SEQUENCE</scope>
</reference>
<dbReference type="EMBL" id="LAZR01012993">
    <property type="protein sequence ID" value="KKM24104.1"/>
    <property type="molecule type" value="Genomic_DNA"/>
</dbReference>
<evidence type="ECO:0000313" key="1">
    <source>
        <dbReference type="EMBL" id="KKM24104.1"/>
    </source>
</evidence>
<protein>
    <submittedName>
        <fullName evidence="1">Uncharacterized protein</fullName>
    </submittedName>
</protein>
<proteinExistence type="predicted"/>
<sequence>MDNTPTAEADQLDGTVRHGISSSIIFGHAMEVMYGSISRAASYCNKSRTRRHRFAGYPRESARCRSCGVPLFRMAA</sequence>
<gene>
    <name evidence="1" type="ORF">LCGC14_1608540</name>
</gene>